<dbReference type="EMBL" id="LR134156">
    <property type="protein sequence ID" value="VEA77423.1"/>
    <property type="molecule type" value="Genomic_DNA"/>
</dbReference>
<evidence type="ECO:0000313" key="2">
    <source>
        <dbReference type="EMBL" id="VEA77423.1"/>
    </source>
</evidence>
<sequence>MVVTLAYIALFLVFSWVIFRINQKSDSLSKSVFIAIFLGLLLVYPCILFQQITLKLLSNGTASSAMVTSTC</sequence>
<dbReference type="Proteomes" id="UP000275676">
    <property type="component" value="Chromosome"/>
</dbReference>
<gene>
    <name evidence="2" type="primary">ydjN1_1</name>
    <name evidence="2" type="ORF">NCTC10047_03336</name>
</gene>
<proteinExistence type="predicted"/>
<feature type="transmembrane region" description="Helical" evidence="1">
    <location>
        <begin position="30"/>
        <end position="49"/>
    </location>
</feature>
<name>A0A3S5DG76_SALER</name>
<reference evidence="2 3" key="1">
    <citation type="submission" date="2018-12" db="EMBL/GenBank/DDBJ databases">
        <authorList>
            <consortium name="Pathogen Informatics"/>
        </authorList>
    </citation>
    <scope>NUCLEOTIDE SEQUENCE [LARGE SCALE GENOMIC DNA]</scope>
    <source>
        <strain evidence="2 3">NCTC10047</strain>
    </source>
</reference>
<keyword evidence="1" id="KW-1133">Transmembrane helix</keyword>
<protein>
    <submittedName>
        <fullName evidence="2">C4-dicarboxylate transport protein</fullName>
    </submittedName>
</protein>
<keyword evidence="1" id="KW-0812">Transmembrane</keyword>
<dbReference type="AlphaFoldDB" id="A0A3S5DG76"/>
<organism evidence="2 3">
    <name type="scientific">Salmonella enterica subsp. arizonae</name>
    <dbReference type="NCBI Taxonomy" id="59203"/>
    <lineage>
        <taxon>Bacteria</taxon>
        <taxon>Pseudomonadati</taxon>
        <taxon>Pseudomonadota</taxon>
        <taxon>Gammaproteobacteria</taxon>
        <taxon>Enterobacterales</taxon>
        <taxon>Enterobacteriaceae</taxon>
        <taxon>Salmonella</taxon>
    </lineage>
</organism>
<evidence type="ECO:0000313" key="3">
    <source>
        <dbReference type="Proteomes" id="UP000275676"/>
    </source>
</evidence>
<keyword evidence="1" id="KW-0472">Membrane</keyword>
<accession>A0A3S5DG76</accession>
<evidence type="ECO:0000256" key="1">
    <source>
        <dbReference type="SAM" id="Phobius"/>
    </source>
</evidence>